<evidence type="ECO:0000256" key="2">
    <source>
        <dbReference type="ARBA" id="ARBA00023125"/>
    </source>
</evidence>
<dbReference type="Gene3D" id="1.10.10.10">
    <property type="entry name" value="Winged helix-like DNA-binding domain superfamily/Winged helix DNA-binding domain"/>
    <property type="match status" value="1"/>
</dbReference>
<dbReference type="PANTHER" id="PTHR11849">
    <property type="entry name" value="ETS"/>
    <property type="match status" value="1"/>
</dbReference>
<protein>
    <submittedName>
        <fullName evidence="6">Uncharacterized protein LOC105844054 isoform X2</fullName>
    </submittedName>
</protein>
<keyword evidence="3" id="KW-0539">Nucleus</keyword>
<dbReference type="SUPFAM" id="SSF46785">
    <property type="entry name" value="Winged helix' DNA-binding domain"/>
    <property type="match status" value="1"/>
</dbReference>
<dbReference type="Proteomes" id="UP001652625">
    <property type="component" value="Chromosome 12"/>
</dbReference>
<dbReference type="InterPro" id="IPR036388">
    <property type="entry name" value="WH-like_DNA-bd_sf"/>
</dbReference>
<dbReference type="GeneID" id="105844054"/>
<organism evidence="5 6">
    <name type="scientific">Hydra vulgaris</name>
    <name type="common">Hydra</name>
    <name type="synonym">Hydra attenuata</name>
    <dbReference type="NCBI Taxonomy" id="6087"/>
    <lineage>
        <taxon>Eukaryota</taxon>
        <taxon>Metazoa</taxon>
        <taxon>Cnidaria</taxon>
        <taxon>Hydrozoa</taxon>
        <taxon>Hydroidolina</taxon>
        <taxon>Anthoathecata</taxon>
        <taxon>Aplanulata</taxon>
        <taxon>Hydridae</taxon>
        <taxon>Hydra</taxon>
    </lineage>
</organism>
<dbReference type="PROSITE" id="PS50061">
    <property type="entry name" value="ETS_DOMAIN_3"/>
    <property type="match status" value="1"/>
</dbReference>
<proteinExistence type="inferred from homology"/>
<evidence type="ECO:0000256" key="3">
    <source>
        <dbReference type="RuleBase" id="RU004019"/>
    </source>
</evidence>
<dbReference type="InterPro" id="IPR046328">
    <property type="entry name" value="ETS_fam"/>
</dbReference>
<evidence type="ECO:0000313" key="5">
    <source>
        <dbReference type="Proteomes" id="UP001652625"/>
    </source>
</evidence>
<dbReference type="SMART" id="SM00413">
    <property type="entry name" value="ETS"/>
    <property type="match status" value="1"/>
</dbReference>
<sequence length="389" mass="45955">MKKERELGKFAIISYDKLIVREWFERKKTTSKKCNVLGKSAEMKAQLRRETLEDMLGERVDEYENYSATSNTKQHRKRVPLWKFLLHLLNRDITSRYVYWNKDYPLEFCITDTNGVADLWGSVKNKSDMTYEKFSRALRYYYGKNIIEKVHGRRYSYRFILSWRTRKYISKFFNISDVKDEENISFNECNHLPSTLRSSFEVLSKEPRSSLGLNHLLLPKENEKNNLEKPFLVHKTVGEITAEFINSQRTSHYWYSSSQDFLPPTTIDMFNSAKIRLISESNPNILKLFEEPLSMLPTNSFALTTLENVENNYSLQKTDKSIYVTYEGDKFKNVIKFSDQTHGETIETDFLATSYKCRKDPFMGSNSTYSYDDKNEFENQTSLNDLFEN</sequence>
<dbReference type="InterPro" id="IPR036390">
    <property type="entry name" value="WH_DNA-bd_sf"/>
</dbReference>
<dbReference type="RefSeq" id="XP_065670087.1">
    <property type="nucleotide sequence ID" value="XM_065814015.1"/>
</dbReference>
<comment type="subcellular location">
    <subcellularLocation>
        <location evidence="3">Nucleus</location>
    </subcellularLocation>
</comment>
<keyword evidence="2 3" id="KW-0238">DNA-binding</keyword>
<dbReference type="InterPro" id="IPR000418">
    <property type="entry name" value="Ets_dom"/>
</dbReference>
<name>A0ABM4D6Z8_HYDVU</name>
<dbReference type="Pfam" id="PF00178">
    <property type="entry name" value="Ets"/>
    <property type="match status" value="1"/>
</dbReference>
<comment type="similarity">
    <text evidence="1 3">Belongs to the ETS family.</text>
</comment>
<reference evidence="6" key="1">
    <citation type="submission" date="2025-08" db="UniProtKB">
        <authorList>
            <consortium name="RefSeq"/>
        </authorList>
    </citation>
    <scope>IDENTIFICATION</scope>
</reference>
<evidence type="ECO:0000313" key="6">
    <source>
        <dbReference type="RefSeq" id="XP_065670087.1"/>
    </source>
</evidence>
<feature type="domain" description="ETS" evidence="4">
    <location>
        <begin position="79"/>
        <end position="160"/>
    </location>
</feature>
<gene>
    <name evidence="6" type="primary">LOC105844054</name>
</gene>
<accession>A0ABM4D6Z8</accession>
<dbReference type="PRINTS" id="PR00454">
    <property type="entry name" value="ETSDOMAIN"/>
</dbReference>
<evidence type="ECO:0000259" key="4">
    <source>
        <dbReference type="PROSITE" id="PS50061"/>
    </source>
</evidence>
<evidence type="ECO:0000256" key="1">
    <source>
        <dbReference type="ARBA" id="ARBA00005562"/>
    </source>
</evidence>
<keyword evidence="5" id="KW-1185">Reference proteome</keyword>